<feature type="transmembrane region" description="Helical" evidence="1">
    <location>
        <begin position="48"/>
        <end position="68"/>
    </location>
</feature>
<feature type="transmembrane region" description="Helical" evidence="1">
    <location>
        <begin position="145"/>
        <end position="163"/>
    </location>
</feature>
<dbReference type="AlphaFoldDB" id="A0A1H6T589"/>
<keyword evidence="3" id="KW-1185">Reference proteome</keyword>
<dbReference type="Pfam" id="PF12730">
    <property type="entry name" value="ABC2_membrane_4"/>
    <property type="match status" value="1"/>
</dbReference>
<sequence length="216" mass="22599">MSMHPEWLKFRRSPAALGLAAGSLALPLLLWAFNQYGPEGTSAQANVGSWLLAPYALVALLAPYLLTLDDQLGTLKWIQTTPTRALSLVLGKWGVVLGLALLSVPLSAALGLMTGVTVQSAVAGLAGVLTSLLVITAVSLLTRSFPAVLIVGVVWMQLAPRLLTVLPEGARPGVWAALPGLGLSQYSEGPLAARLLGVSVTVLLIAALLRRRSPAW</sequence>
<dbReference type="STRING" id="856736.SAMN04488058_101403"/>
<feature type="transmembrane region" description="Helical" evidence="1">
    <location>
        <begin position="89"/>
        <end position="112"/>
    </location>
</feature>
<dbReference type="Proteomes" id="UP000199223">
    <property type="component" value="Unassembled WGS sequence"/>
</dbReference>
<dbReference type="OrthoDB" id="9826986at2"/>
<reference evidence="3" key="1">
    <citation type="submission" date="2016-10" db="EMBL/GenBank/DDBJ databases">
        <authorList>
            <person name="Varghese N."/>
            <person name="Submissions S."/>
        </authorList>
    </citation>
    <scope>NUCLEOTIDE SEQUENCE [LARGE SCALE GENOMIC DNA]</scope>
    <source>
        <strain evidence="3">CGMCC 1.10218</strain>
    </source>
</reference>
<proteinExistence type="predicted"/>
<name>A0A1H6T589_9DEIO</name>
<dbReference type="RefSeq" id="WP_092262880.1">
    <property type="nucleotide sequence ID" value="NZ_FNZA01000001.1"/>
</dbReference>
<gene>
    <name evidence="2" type="ORF">SAMN04488058_101403</name>
</gene>
<evidence type="ECO:0000313" key="3">
    <source>
        <dbReference type="Proteomes" id="UP000199223"/>
    </source>
</evidence>
<feature type="transmembrane region" description="Helical" evidence="1">
    <location>
        <begin position="118"/>
        <end position="138"/>
    </location>
</feature>
<evidence type="ECO:0000256" key="1">
    <source>
        <dbReference type="SAM" id="Phobius"/>
    </source>
</evidence>
<evidence type="ECO:0000313" key="2">
    <source>
        <dbReference type="EMBL" id="SEI70942.1"/>
    </source>
</evidence>
<feature type="transmembrane region" description="Helical" evidence="1">
    <location>
        <begin position="191"/>
        <end position="209"/>
    </location>
</feature>
<keyword evidence="1" id="KW-1133">Transmembrane helix</keyword>
<accession>A0A1H6T589</accession>
<keyword evidence="1" id="KW-0812">Transmembrane</keyword>
<protein>
    <submittedName>
        <fullName evidence="2">ABC-2 family transporter protein</fullName>
    </submittedName>
</protein>
<organism evidence="2 3">
    <name type="scientific">Deinococcus reticulitermitis</name>
    <dbReference type="NCBI Taxonomy" id="856736"/>
    <lineage>
        <taxon>Bacteria</taxon>
        <taxon>Thermotogati</taxon>
        <taxon>Deinococcota</taxon>
        <taxon>Deinococci</taxon>
        <taxon>Deinococcales</taxon>
        <taxon>Deinococcaceae</taxon>
        <taxon>Deinococcus</taxon>
    </lineage>
</organism>
<dbReference type="EMBL" id="FNZA01000001">
    <property type="protein sequence ID" value="SEI70942.1"/>
    <property type="molecule type" value="Genomic_DNA"/>
</dbReference>
<keyword evidence="1" id="KW-0472">Membrane</keyword>